<keyword evidence="4" id="KW-1185">Reference proteome</keyword>
<keyword evidence="2" id="KW-0812">Transmembrane</keyword>
<name>A0A9P5NVN3_GYMJU</name>
<feature type="transmembrane region" description="Helical" evidence="2">
    <location>
        <begin position="162"/>
        <end position="189"/>
    </location>
</feature>
<dbReference type="OrthoDB" id="10493307at2759"/>
<feature type="compositionally biased region" description="Basic and acidic residues" evidence="1">
    <location>
        <begin position="1"/>
        <end position="13"/>
    </location>
</feature>
<feature type="region of interest" description="Disordered" evidence="1">
    <location>
        <begin position="1"/>
        <end position="25"/>
    </location>
</feature>
<evidence type="ECO:0000313" key="3">
    <source>
        <dbReference type="EMBL" id="KAF8906809.1"/>
    </source>
</evidence>
<protein>
    <submittedName>
        <fullName evidence="3">Uncharacterized protein</fullName>
    </submittedName>
</protein>
<keyword evidence="2" id="KW-1133">Transmembrane helix</keyword>
<feature type="transmembrane region" description="Helical" evidence="2">
    <location>
        <begin position="94"/>
        <end position="114"/>
    </location>
</feature>
<dbReference type="Proteomes" id="UP000724874">
    <property type="component" value="Unassembled WGS sequence"/>
</dbReference>
<reference evidence="3" key="1">
    <citation type="submission" date="2020-11" db="EMBL/GenBank/DDBJ databases">
        <authorList>
            <consortium name="DOE Joint Genome Institute"/>
            <person name="Ahrendt S."/>
            <person name="Riley R."/>
            <person name="Andreopoulos W."/>
            <person name="LaButti K."/>
            <person name="Pangilinan J."/>
            <person name="Ruiz-duenas F.J."/>
            <person name="Barrasa J.M."/>
            <person name="Sanchez-Garcia M."/>
            <person name="Camarero S."/>
            <person name="Miyauchi S."/>
            <person name="Serrano A."/>
            <person name="Linde D."/>
            <person name="Babiker R."/>
            <person name="Drula E."/>
            <person name="Ayuso-Fernandez I."/>
            <person name="Pacheco R."/>
            <person name="Padilla G."/>
            <person name="Ferreira P."/>
            <person name="Barriuso J."/>
            <person name="Kellner H."/>
            <person name="Castanera R."/>
            <person name="Alfaro M."/>
            <person name="Ramirez L."/>
            <person name="Pisabarro A.G."/>
            <person name="Kuo A."/>
            <person name="Tritt A."/>
            <person name="Lipzen A."/>
            <person name="He G."/>
            <person name="Yan M."/>
            <person name="Ng V."/>
            <person name="Cullen D."/>
            <person name="Martin F."/>
            <person name="Rosso M.-N."/>
            <person name="Henrissat B."/>
            <person name="Hibbett D."/>
            <person name="Martinez A.T."/>
            <person name="Grigoriev I.V."/>
        </authorList>
    </citation>
    <scope>NUCLEOTIDE SEQUENCE</scope>
    <source>
        <strain evidence="3">AH 44721</strain>
    </source>
</reference>
<evidence type="ECO:0000313" key="4">
    <source>
        <dbReference type="Proteomes" id="UP000724874"/>
    </source>
</evidence>
<keyword evidence="2" id="KW-0472">Membrane</keyword>
<gene>
    <name evidence="3" type="ORF">CPB84DRAFT_1844276</name>
</gene>
<evidence type="ECO:0000256" key="2">
    <source>
        <dbReference type="SAM" id="Phobius"/>
    </source>
</evidence>
<organism evidence="3 4">
    <name type="scientific">Gymnopilus junonius</name>
    <name type="common">Spectacular rustgill mushroom</name>
    <name type="synonym">Gymnopilus spectabilis subsp. junonius</name>
    <dbReference type="NCBI Taxonomy" id="109634"/>
    <lineage>
        <taxon>Eukaryota</taxon>
        <taxon>Fungi</taxon>
        <taxon>Dikarya</taxon>
        <taxon>Basidiomycota</taxon>
        <taxon>Agaricomycotina</taxon>
        <taxon>Agaricomycetes</taxon>
        <taxon>Agaricomycetidae</taxon>
        <taxon>Agaricales</taxon>
        <taxon>Agaricineae</taxon>
        <taxon>Hymenogastraceae</taxon>
        <taxon>Gymnopilus</taxon>
    </lineage>
</organism>
<sequence>MQSHKDHSEDEAPPHQNAPDSLVSGHTHSCAILSNESTEFLTRRQPPLLWRKSTYYGISLISLFLATVLAIVAFSIRTSYRGGAFLDKDHLPVLFYAAAVFIGALPLSGVCALLRYEKDVAIGWVLFFTLVFSLLSLGPIFIFSIDSAENTVFIEDHTSATLAYVMATFCVISSIALCVAAGITYLTMIRIQSNDRSRIKDIFASVTLSIASLGAFSSAQSELKRRSKWVGNAPSSAMGAPGLDTTCDLASLSMSRKSEGLEEFPSPV</sequence>
<dbReference type="AlphaFoldDB" id="A0A9P5NVN3"/>
<dbReference type="EMBL" id="JADNYJ010000017">
    <property type="protein sequence ID" value="KAF8906809.1"/>
    <property type="molecule type" value="Genomic_DNA"/>
</dbReference>
<feature type="transmembrane region" description="Helical" evidence="2">
    <location>
        <begin position="121"/>
        <end position="142"/>
    </location>
</feature>
<proteinExistence type="predicted"/>
<feature type="transmembrane region" description="Helical" evidence="2">
    <location>
        <begin position="53"/>
        <end position="74"/>
    </location>
</feature>
<comment type="caution">
    <text evidence="3">The sequence shown here is derived from an EMBL/GenBank/DDBJ whole genome shotgun (WGS) entry which is preliminary data.</text>
</comment>
<accession>A0A9P5NVN3</accession>
<evidence type="ECO:0000256" key="1">
    <source>
        <dbReference type="SAM" id="MobiDB-lite"/>
    </source>
</evidence>